<accession>A0A6A5QF16</accession>
<name>A0A6A5QF16_AMPQU</name>
<dbReference type="InterPro" id="IPR051635">
    <property type="entry name" value="SNAT-like"/>
</dbReference>
<gene>
    <name evidence="4" type="ORF">BDU57DRAFT_482325</name>
</gene>
<keyword evidence="5" id="KW-1185">Reference proteome</keyword>
<sequence length="248" mass="27760">MTVTGSSTPPSTRPRPPRETSLYQVRGCRSSSCCVSSINVNTCLVPSCVNPFVTCRRCAPLSLHFPYSLGLEYRLRTCGELCSGIFTSAYPTASGSVGEILKTRQFSSIDSHDTDRKRILLGHVIATKSSSRLVTDEAMDYPKDWQTRYQLTPSTGHNEIGDTVCIHSLCVHPDFQRKGFGHILLKSYIQRIKDSATAKRLSLICRHHFVAYYEKAGFTNIGPSKCRYGGGDWVDMVLEFESEWEDDE</sequence>
<dbReference type="PANTHER" id="PTHR10908">
    <property type="entry name" value="SEROTONIN N-ACETYLTRANSFERASE"/>
    <property type="match status" value="1"/>
</dbReference>
<dbReference type="OrthoDB" id="30840at2759"/>
<proteinExistence type="predicted"/>
<dbReference type="GO" id="GO:0005737">
    <property type="term" value="C:cytoplasm"/>
    <property type="evidence" value="ECO:0007669"/>
    <property type="project" value="TreeGrafter"/>
</dbReference>
<dbReference type="CDD" id="cd04301">
    <property type="entry name" value="NAT_SF"/>
    <property type="match status" value="1"/>
</dbReference>
<feature type="domain" description="N-acetyltransferase" evidence="3">
    <location>
        <begin position="101"/>
        <end position="241"/>
    </location>
</feature>
<dbReference type="Pfam" id="PF13673">
    <property type="entry name" value="Acetyltransf_10"/>
    <property type="match status" value="1"/>
</dbReference>
<evidence type="ECO:0000259" key="3">
    <source>
        <dbReference type="PROSITE" id="PS51186"/>
    </source>
</evidence>
<evidence type="ECO:0000313" key="5">
    <source>
        <dbReference type="Proteomes" id="UP000800096"/>
    </source>
</evidence>
<dbReference type="Gene3D" id="3.40.630.30">
    <property type="match status" value="1"/>
</dbReference>
<dbReference type="GO" id="GO:0004059">
    <property type="term" value="F:aralkylamine N-acetyltransferase activity"/>
    <property type="evidence" value="ECO:0007669"/>
    <property type="project" value="TreeGrafter"/>
</dbReference>
<organism evidence="4 5">
    <name type="scientific">Ampelomyces quisqualis</name>
    <name type="common">Powdery mildew agent</name>
    <dbReference type="NCBI Taxonomy" id="50730"/>
    <lineage>
        <taxon>Eukaryota</taxon>
        <taxon>Fungi</taxon>
        <taxon>Dikarya</taxon>
        <taxon>Ascomycota</taxon>
        <taxon>Pezizomycotina</taxon>
        <taxon>Dothideomycetes</taxon>
        <taxon>Pleosporomycetidae</taxon>
        <taxon>Pleosporales</taxon>
        <taxon>Pleosporineae</taxon>
        <taxon>Phaeosphaeriaceae</taxon>
        <taxon>Ampelomyces</taxon>
    </lineage>
</organism>
<dbReference type="PROSITE" id="PS51186">
    <property type="entry name" value="GNAT"/>
    <property type="match status" value="1"/>
</dbReference>
<dbReference type="Proteomes" id="UP000800096">
    <property type="component" value="Unassembled WGS sequence"/>
</dbReference>
<dbReference type="AlphaFoldDB" id="A0A6A5QF16"/>
<dbReference type="SUPFAM" id="SSF55729">
    <property type="entry name" value="Acyl-CoA N-acyltransferases (Nat)"/>
    <property type="match status" value="1"/>
</dbReference>
<keyword evidence="2" id="KW-0012">Acyltransferase</keyword>
<evidence type="ECO:0000313" key="4">
    <source>
        <dbReference type="EMBL" id="KAF1913418.1"/>
    </source>
</evidence>
<dbReference type="PANTHER" id="PTHR10908:SF0">
    <property type="entry name" value="SEROTONIN N-ACETYLTRANSFERASE"/>
    <property type="match status" value="1"/>
</dbReference>
<dbReference type="InterPro" id="IPR000182">
    <property type="entry name" value="GNAT_dom"/>
</dbReference>
<evidence type="ECO:0000256" key="2">
    <source>
        <dbReference type="ARBA" id="ARBA00023315"/>
    </source>
</evidence>
<reference evidence="4" key="1">
    <citation type="journal article" date="2020" name="Stud. Mycol.">
        <title>101 Dothideomycetes genomes: a test case for predicting lifestyles and emergence of pathogens.</title>
        <authorList>
            <person name="Haridas S."/>
            <person name="Albert R."/>
            <person name="Binder M."/>
            <person name="Bloem J."/>
            <person name="Labutti K."/>
            <person name="Salamov A."/>
            <person name="Andreopoulos B."/>
            <person name="Baker S."/>
            <person name="Barry K."/>
            <person name="Bills G."/>
            <person name="Bluhm B."/>
            <person name="Cannon C."/>
            <person name="Castanera R."/>
            <person name="Culley D."/>
            <person name="Daum C."/>
            <person name="Ezra D."/>
            <person name="Gonzalez J."/>
            <person name="Henrissat B."/>
            <person name="Kuo A."/>
            <person name="Liang C."/>
            <person name="Lipzen A."/>
            <person name="Lutzoni F."/>
            <person name="Magnuson J."/>
            <person name="Mondo S."/>
            <person name="Nolan M."/>
            <person name="Ohm R."/>
            <person name="Pangilinan J."/>
            <person name="Park H.-J."/>
            <person name="Ramirez L."/>
            <person name="Alfaro M."/>
            <person name="Sun H."/>
            <person name="Tritt A."/>
            <person name="Yoshinaga Y."/>
            <person name="Zwiers L.-H."/>
            <person name="Turgeon B."/>
            <person name="Goodwin S."/>
            <person name="Spatafora J."/>
            <person name="Crous P."/>
            <person name="Grigoriev I."/>
        </authorList>
    </citation>
    <scope>NUCLEOTIDE SEQUENCE</scope>
    <source>
        <strain evidence="4">HMLAC05119</strain>
    </source>
</reference>
<dbReference type="InterPro" id="IPR016181">
    <property type="entry name" value="Acyl_CoA_acyltransferase"/>
</dbReference>
<dbReference type="EMBL" id="ML979139">
    <property type="protein sequence ID" value="KAF1913418.1"/>
    <property type="molecule type" value="Genomic_DNA"/>
</dbReference>
<evidence type="ECO:0000256" key="1">
    <source>
        <dbReference type="ARBA" id="ARBA00022679"/>
    </source>
</evidence>
<protein>
    <recommendedName>
        <fullName evidence="3">N-acetyltransferase domain-containing protein</fullName>
    </recommendedName>
</protein>
<keyword evidence="1" id="KW-0808">Transferase</keyword>